<dbReference type="PRINTS" id="PR00039">
    <property type="entry name" value="HTHLYSR"/>
</dbReference>
<keyword evidence="2" id="KW-0805">Transcription regulation</keyword>
<evidence type="ECO:0000256" key="4">
    <source>
        <dbReference type="ARBA" id="ARBA00023163"/>
    </source>
</evidence>
<dbReference type="InterPro" id="IPR005119">
    <property type="entry name" value="LysR_subst-bd"/>
</dbReference>
<dbReference type="Gene3D" id="1.10.10.10">
    <property type="entry name" value="Winged helix-like DNA-binding domain superfamily/Winged helix DNA-binding domain"/>
    <property type="match status" value="1"/>
</dbReference>
<dbReference type="PROSITE" id="PS50931">
    <property type="entry name" value="HTH_LYSR"/>
    <property type="match status" value="1"/>
</dbReference>
<dbReference type="FunFam" id="1.10.10.10:FF:000001">
    <property type="entry name" value="LysR family transcriptional regulator"/>
    <property type="match status" value="1"/>
</dbReference>
<evidence type="ECO:0000313" key="7">
    <source>
        <dbReference type="Proteomes" id="UP000414233"/>
    </source>
</evidence>
<dbReference type="InterPro" id="IPR036388">
    <property type="entry name" value="WH-like_DNA-bd_sf"/>
</dbReference>
<dbReference type="PANTHER" id="PTHR30126">
    <property type="entry name" value="HTH-TYPE TRANSCRIPTIONAL REGULATOR"/>
    <property type="match status" value="1"/>
</dbReference>
<dbReference type="InterPro" id="IPR036390">
    <property type="entry name" value="WH_DNA-bd_sf"/>
</dbReference>
<dbReference type="SUPFAM" id="SSF46785">
    <property type="entry name" value="Winged helix' DNA-binding domain"/>
    <property type="match status" value="1"/>
</dbReference>
<name>A0A5E4Y247_9BURK</name>
<dbReference type="RefSeq" id="WP_150699005.1">
    <property type="nucleotide sequence ID" value="NZ_CABPRZ010000021.1"/>
</dbReference>
<keyword evidence="3" id="KW-0238">DNA-binding</keyword>
<dbReference type="Pfam" id="PF03466">
    <property type="entry name" value="LysR_substrate"/>
    <property type="match status" value="1"/>
</dbReference>
<dbReference type="OrthoDB" id="9785745at2"/>
<reference evidence="6 7" key="1">
    <citation type="submission" date="2019-08" db="EMBL/GenBank/DDBJ databases">
        <authorList>
            <person name="Peeters C."/>
        </authorList>
    </citation>
    <scope>NUCLEOTIDE SEQUENCE [LARGE SCALE GENOMIC DNA]</scope>
    <source>
        <strain evidence="6 7">LMG 30175</strain>
    </source>
</reference>
<evidence type="ECO:0000259" key="5">
    <source>
        <dbReference type="PROSITE" id="PS50931"/>
    </source>
</evidence>
<evidence type="ECO:0000256" key="2">
    <source>
        <dbReference type="ARBA" id="ARBA00023015"/>
    </source>
</evidence>
<proteinExistence type="inferred from homology"/>
<keyword evidence="4" id="KW-0804">Transcription</keyword>
<keyword evidence="7" id="KW-1185">Reference proteome</keyword>
<sequence length="319" mass="35454">MSLLRSLTLRQLQIFVAVARHASVVRAAAELHLTQPAVTMQVKQLESVVGFPLFERVVRQMTLTEAGERMLHHALRILGEVRDAEDGLRAMKGIEVGSVSIGLISTAKYFAPKLLAQYAARYPGVDIQLSEGNRETLLRLLQDNVIDLALMGRPPRELDSVSEPIAPHPYVLVASTGHPLHHAKRFDLQELRNETFLLREPGSGTRAVTEQMFKHHLFSPAKTATLGSNETIKQAVMAGMGISLLSLHTLGLELRTDEIALLDVNGTPIERVWHIVHMTSKWLSPASQVCRAFLLEHTAAYLEHEFAGLLPERDKGLRE</sequence>
<protein>
    <submittedName>
        <fullName evidence="6">Transcriptional regulator</fullName>
    </submittedName>
</protein>
<dbReference type="InterPro" id="IPR000847">
    <property type="entry name" value="LysR_HTH_N"/>
</dbReference>
<gene>
    <name evidence="6" type="ORF">PTE30175_04137</name>
</gene>
<dbReference type="EMBL" id="CABPRZ010000021">
    <property type="protein sequence ID" value="VVE42587.1"/>
    <property type="molecule type" value="Genomic_DNA"/>
</dbReference>
<evidence type="ECO:0000313" key="6">
    <source>
        <dbReference type="EMBL" id="VVE42587.1"/>
    </source>
</evidence>
<dbReference type="Pfam" id="PF00126">
    <property type="entry name" value="HTH_1"/>
    <property type="match status" value="1"/>
</dbReference>
<organism evidence="6 7">
    <name type="scientific">Pandoraea terrae</name>
    <dbReference type="NCBI Taxonomy" id="1537710"/>
    <lineage>
        <taxon>Bacteria</taxon>
        <taxon>Pseudomonadati</taxon>
        <taxon>Pseudomonadota</taxon>
        <taxon>Betaproteobacteria</taxon>
        <taxon>Burkholderiales</taxon>
        <taxon>Burkholderiaceae</taxon>
        <taxon>Pandoraea</taxon>
    </lineage>
</organism>
<dbReference type="Gene3D" id="3.40.190.290">
    <property type="match status" value="1"/>
</dbReference>
<dbReference type="SUPFAM" id="SSF53850">
    <property type="entry name" value="Periplasmic binding protein-like II"/>
    <property type="match status" value="1"/>
</dbReference>
<dbReference type="Proteomes" id="UP000414233">
    <property type="component" value="Unassembled WGS sequence"/>
</dbReference>
<dbReference type="GO" id="GO:0000976">
    <property type="term" value="F:transcription cis-regulatory region binding"/>
    <property type="evidence" value="ECO:0007669"/>
    <property type="project" value="TreeGrafter"/>
</dbReference>
<dbReference type="GO" id="GO:0003700">
    <property type="term" value="F:DNA-binding transcription factor activity"/>
    <property type="evidence" value="ECO:0007669"/>
    <property type="project" value="InterPro"/>
</dbReference>
<accession>A0A5E4Y247</accession>
<dbReference type="AlphaFoldDB" id="A0A5E4Y247"/>
<comment type="similarity">
    <text evidence="1">Belongs to the LysR transcriptional regulatory family.</text>
</comment>
<dbReference type="CDD" id="cd08419">
    <property type="entry name" value="PBP2_CbbR_RubisCO_like"/>
    <property type="match status" value="1"/>
</dbReference>
<evidence type="ECO:0000256" key="3">
    <source>
        <dbReference type="ARBA" id="ARBA00023125"/>
    </source>
</evidence>
<feature type="domain" description="HTH lysR-type" evidence="5">
    <location>
        <begin position="7"/>
        <end position="64"/>
    </location>
</feature>
<dbReference type="PANTHER" id="PTHR30126:SF5">
    <property type="entry name" value="HTH-TYPE TRANSCRIPTIONAL ACTIVATOR CMPR"/>
    <property type="match status" value="1"/>
</dbReference>
<evidence type="ECO:0000256" key="1">
    <source>
        <dbReference type="ARBA" id="ARBA00009437"/>
    </source>
</evidence>